<dbReference type="EMBL" id="CP098755">
    <property type="protein sequence ID" value="USG65271.1"/>
    <property type="molecule type" value="Genomic_DNA"/>
</dbReference>
<feature type="chain" id="PRO_5047350997" description="Peptidase" evidence="1">
    <location>
        <begin position="35"/>
        <end position="575"/>
    </location>
</feature>
<evidence type="ECO:0000313" key="2">
    <source>
        <dbReference type="EMBL" id="USG65271.1"/>
    </source>
</evidence>
<keyword evidence="3" id="KW-1185">Reference proteome</keyword>
<evidence type="ECO:0000256" key="1">
    <source>
        <dbReference type="SAM" id="SignalP"/>
    </source>
</evidence>
<keyword evidence="1" id="KW-0732">Signal</keyword>
<dbReference type="RefSeq" id="WP_251872364.1">
    <property type="nucleotide sequence ID" value="NZ_CP098755.1"/>
</dbReference>
<reference evidence="2" key="1">
    <citation type="submission" date="2022-06" db="EMBL/GenBank/DDBJ databases">
        <title>Genome sequencing of Brevibacillus sp. BB3-R1.</title>
        <authorList>
            <person name="Heo J."/>
            <person name="Lee D."/>
            <person name="Won M."/>
            <person name="Han B.-H."/>
            <person name="Hong S.-B."/>
            <person name="Kwon S.-W."/>
        </authorList>
    </citation>
    <scope>NUCLEOTIDE SEQUENCE</scope>
    <source>
        <strain evidence="2">BB3-R1</strain>
    </source>
</reference>
<accession>A0ABY4WDM1</accession>
<proteinExistence type="predicted"/>
<gene>
    <name evidence="2" type="ORF">NDK47_24705</name>
</gene>
<organism evidence="2 3">
    <name type="scientific">Brevibacillus ruminantium</name>
    <dbReference type="NCBI Taxonomy" id="2950604"/>
    <lineage>
        <taxon>Bacteria</taxon>
        <taxon>Bacillati</taxon>
        <taxon>Bacillota</taxon>
        <taxon>Bacilli</taxon>
        <taxon>Bacillales</taxon>
        <taxon>Paenibacillaceae</taxon>
        <taxon>Brevibacillus</taxon>
    </lineage>
</organism>
<protein>
    <recommendedName>
        <fullName evidence="4">Peptidase</fullName>
    </recommendedName>
</protein>
<sequence>MNRYRKHAVKICAGVVATAGLLSFPLASSSLALAANAETPVTPTPVPISKGIQNVTRLLPDLKSMSVQYEGPVDGPGVSGDMVSFVTASKAANAATNNRAIFDSQTGNLLVLELQPAEEKGQTGKLSDEMVKTKAASFLYGLHPYGKMYEASSVTRQDGTSVVRFVRKHNQIALSDPYDCLVTVDATGRIVGFQTFSGAMYETIDPKGMPSAQRVMSYATAMQRYTESKPLELVYLVEDQLQPAAAVENEKIQAPLKAHLVYAVKGGIVKGSHTGSALDAMTGKTMSTADDQAKTLSITGKGNYATLKSEAEVKAFAKDITGVDLGKLPLTDFSYDRGDGKKAQVYLWGSFDKEIADEEKPFHLGQFPSDVKADSKLHILVEVDEKTGKLIRMVKNDGTEPRKQTDKARDLKAAVSWIERLLPAGAQQFRIYDAGTTEMSRWIADPLKEGVPVYRKGQFTEDGAFVIAVNPVNGSILELTAEPYDQVTYPERKKAVTEQAALSALLKAYPLELSYVKIWSKAERATEATEPAPEWKLAYDLSFRQSRAHCFCGGEEKVDTTVYIDALTGKVVVDE</sequence>
<dbReference type="Proteomes" id="UP001056500">
    <property type="component" value="Chromosome"/>
</dbReference>
<name>A0ABY4WDM1_9BACL</name>
<feature type="signal peptide" evidence="1">
    <location>
        <begin position="1"/>
        <end position="34"/>
    </location>
</feature>
<evidence type="ECO:0000313" key="3">
    <source>
        <dbReference type="Proteomes" id="UP001056500"/>
    </source>
</evidence>
<evidence type="ECO:0008006" key="4">
    <source>
        <dbReference type="Google" id="ProtNLM"/>
    </source>
</evidence>